<name>A0A5C3R2X7_9AGAR</name>
<dbReference type="EC" id="3.1.2.4" evidence="2"/>
<dbReference type="CDD" id="cd06558">
    <property type="entry name" value="crotonase-like"/>
    <property type="match status" value="1"/>
</dbReference>
<sequence>MSSPAVRRSRLVAGHMMSTRPNKTSEDLVLFESKSAVRVYSLNRPAKHNALNAEMLDLLRNKIMEWNKSDLCGTIVGRGVGKSFCAGGDVLTVVENAKASSRQRNHQAIQFFKDEFDLDYLLASMNKPYVVVMHGNTMGGGVGLSLPAQFRIATETTVYAMPETKIGYYPDVGASYYLSRLDGELGTFIGLTGDSIRGRSVFEAGIATHYIPEARLPALLERLSTLENPTLEVVNNAIEELSLEYQADETTPTLASEVRIAIDSVFRHNTVEEIFADLETNTSHASPVVQEWAKKTLAALNERSPTSLTVSLEAIRRGKNLKLEEALNMELQLSFLFCRNRSPDFTTGVQAVLGKDRKKGRPAWKPSTIAEVDREKVIADFFHVEKNFPTVKVPMEDISSTPRNPMRYALPTEEEIRAVVAGSATSGGSTSVTLPELVARFQERTNGKYGVKEKVEEVVARQCQVVDNNDGNFVWLKWRPKKLDEVSA</sequence>
<dbReference type="Gene3D" id="3.90.226.10">
    <property type="entry name" value="2-enoyl-CoA Hydratase, Chain A, domain 1"/>
    <property type="match status" value="1"/>
</dbReference>
<evidence type="ECO:0000256" key="2">
    <source>
        <dbReference type="ARBA" id="ARBA00011915"/>
    </source>
</evidence>
<dbReference type="Pfam" id="PF16113">
    <property type="entry name" value="ECH_2"/>
    <property type="match status" value="1"/>
</dbReference>
<dbReference type="EMBL" id="ML178814">
    <property type="protein sequence ID" value="TFL07281.1"/>
    <property type="molecule type" value="Genomic_DNA"/>
</dbReference>
<keyword evidence="3 5" id="KW-0378">Hydrolase</keyword>
<dbReference type="PANTHER" id="PTHR43176">
    <property type="entry name" value="3-HYDROXYISOBUTYRYL-COA HYDROLASE-RELATED"/>
    <property type="match status" value="1"/>
</dbReference>
<dbReference type="GO" id="GO:0003860">
    <property type="term" value="F:3-hydroxyisobutyryl-CoA hydrolase activity"/>
    <property type="evidence" value="ECO:0007669"/>
    <property type="project" value="UniProtKB-EC"/>
</dbReference>
<accession>A0A5C3R2X7</accession>
<dbReference type="InterPro" id="IPR032259">
    <property type="entry name" value="HIBYL-CoA-H"/>
</dbReference>
<feature type="domain" description="Enoyl-CoA hydratase/isomerase" evidence="4">
    <location>
        <begin position="38"/>
        <end position="378"/>
    </location>
</feature>
<protein>
    <recommendedName>
        <fullName evidence="2">3-hydroxyisobutyryl-CoA hydrolase</fullName>
        <ecNumber evidence="2">3.1.2.4</ecNumber>
    </recommendedName>
</protein>
<gene>
    <name evidence="5" type="ORF">BDV98DRAFT_609426</name>
</gene>
<dbReference type="InterPro" id="IPR029045">
    <property type="entry name" value="ClpP/crotonase-like_dom_sf"/>
</dbReference>
<evidence type="ECO:0000256" key="1">
    <source>
        <dbReference type="ARBA" id="ARBA00001709"/>
    </source>
</evidence>
<dbReference type="STRING" id="1884261.A0A5C3R2X7"/>
<comment type="catalytic activity">
    <reaction evidence="1">
        <text>3-hydroxy-2-methylpropanoyl-CoA + H2O = 3-hydroxy-2-methylpropanoate + CoA + H(+)</text>
        <dbReference type="Rhea" id="RHEA:20888"/>
        <dbReference type="ChEBI" id="CHEBI:11805"/>
        <dbReference type="ChEBI" id="CHEBI:15377"/>
        <dbReference type="ChEBI" id="CHEBI:15378"/>
        <dbReference type="ChEBI" id="CHEBI:57287"/>
        <dbReference type="ChEBI" id="CHEBI:57340"/>
        <dbReference type="EC" id="3.1.2.4"/>
    </reaction>
</comment>
<organism evidence="5 6">
    <name type="scientific">Pterulicium gracile</name>
    <dbReference type="NCBI Taxonomy" id="1884261"/>
    <lineage>
        <taxon>Eukaryota</taxon>
        <taxon>Fungi</taxon>
        <taxon>Dikarya</taxon>
        <taxon>Basidiomycota</taxon>
        <taxon>Agaricomycotina</taxon>
        <taxon>Agaricomycetes</taxon>
        <taxon>Agaricomycetidae</taxon>
        <taxon>Agaricales</taxon>
        <taxon>Pleurotineae</taxon>
        <taxon>Pterulaceae</taxon>
        <taxon>Pterulicium</taxon>
    </lineage>
</organism>
<dbReference type="NCBIfam" id="NF004127">
    <property type="entry name" value="PRK05617.1"/>
    <property type="match status" value="1"/>
</dbReference>
<dbReference type="GO" id="GO:0005739">
    <property type="term" value="C:mitochondrion"/>
    <property type="evidence" value="ECO:0007669"/>
    <property type="project" value="TreeGrafter"/>
</dbReference>
<keyword evidence="6" id="KW-1185">Reference proteome</keyword>
<reference evidence="5 6" key="1">
    <citation type="journal article" date="2019" name="Nat. Ecol. Evol.">
        <title>Megaphylogeny resolves global patterns of mushroom evolution.</title>
        <authorList>
            <person name="Varga T."/>
            <person name="Krizsan K."/>
            <person name="Foldi C."/>
            <person name="Dima B."/>
            <person name="Sanchez-Garcia M."/>
            <person name="Sanchez-Ramirez S."/>
            <person name="Szollosi G.J."/>
            <person name="Szarkandi J.G."/>
            <person name="Papp V."/>
            <person name="Albert L."/>
            <person name="Andreopoulos W."/>
            <person name="Angelini C."/>
            <person name="Antonin V."/>
            <person name="Barry K.W."/>
            <person name="Bougher N.L."/>
            <person name="Buchanan P."/>
            <person name="Buyck B."/>
            <person name="Bense V."/>
            <person name="Catcheside P."/>
            <person name="Chovatia M."/>
            <person name="Cooper J."/>
            <person name="Damon W."/>
            <person name="Desjardin D."/>
            <person name="Finy P."/>
            <person name="Geml J."/>
            <person name="Haridas S."/>
            <person name="Hughes K."/>
            <person name="Justo A."/>
            <person name="Karasinski D."/>
            <person name="Kautmanova I."/>
            <person name="Kiss B."/>
            <person name="Kocsube S."/>
            <person name="Kotiranta H."/>
            <person name="LaButti K.M."/>
            <person name="Lechner B.E."/>
            <person name="Liimatainen K."/>
            <person name="Lipzen A."/>
            <person name="Lukacs Z."/>
            <person name="Mihaltcheva S."/>
            <person name="Morgado L.N."/>
            <person name="Niskanen T."/>
            <person name="Noordeloos M.E."/>
            <person name="Ohm R.A."/>
            <person name="Ortiz-Santana B."/>
            <person name="Ovrebo C."/>
            <person name="Racz N."/>
            <person name="Riley R."/>
            <person name="Savchenko A."/>
            <person name="Shiryaev A."/>
            <person name="Soop K."/>
            <person name="Spirin V."/>
            <person name="Szebenyi C."/>
            <person name="Tomsovsky M."/>
            <person name="Tulloss R.E."/>
            <person name="Uehling J."/>
            <person name="Grigoriev I.V."/>
            <person name="Vagvolgyi C."/>
            <person name="Papp T."/>
            <person name="Martin F.M."/>
            <person name="Miettinen O."/>
            <person name="Hibbett D.S."/>
            <person name="Nagy L.G."/>
        </authorList>
    </citation>
    <scope>NUCLEOTIDE SEQUENCE [LARGE SCALE GENOMIC DNA]</scope>
    <source>
        <strain evidence="5 6">CBS 309.79</strain>
    </source>
</reference>
<dbReference type="OrthoDB" id="1737613at2759"/>
<evidence type="ECO:0000313" key="6">
    <source>
        <dbReference type="Proteomes" id="UP000305067"/>
    </source>
</evidence>
<dbReference type="Proteomes" id="UP000305067">
    <property type="component" value="Unassembled WGS sequence"/>
</dbReference>
<dbReference type="SUPFAM" id="SSF52096">
    <property type="entry name" value="ClpP/crotonase"/>
    <property type="match status" value="1"/>
</dbReference>
<dbReference type="AlphaFoldDB" id="A0A5C3R2X7"/>
<evidence type="ECO:0000259" key="4">
    <source>
        <dbReference type="Pfam" id="PF16113"/>
    </source>
</evidence>
<evidence type="ECO:0000256" key="3">
    <source>
        <dbReference type="ARBA" id="ARBA00022801"/>
    </source>
</evidence>
<dbReference type="GO" id="GO:0006574">
    <property type="term" value="P:L-valine catabolic process"/>
    <property type="evidence" value="ECO:0007669"/>
    <property type="project" value="TreeGrafter"/>
</dbReference>
<dbReference type="InterPro" id="IPR045004">
    <property type="entry name" value="ECH_dom"/>
</dbReference>
<dbReference type="PANTHER" id="PTHR43176:SF3">
    <property type="entry name" value="3-HYDROXYISOBUTYRYL-COA HYDROLASE, MITOCHONDRIAL"/>
    <property type="match status" value="1"/>
</dbReference>
<proteinExistence type="predicted"/>
<evidence type="ECO:0000313" key="5">
    <source>
        <dbReference type="EMBL" id="TFL07281.1"/>
    </source>
</evidence>